<evidence type="ECO:0000313" key="2">
    <source>
        <dbReference type="EMBL" id="VDP30457.1"/>
    </source>
</evidence>
<dbReference type="EMBL" id="UZAH01033668">
    <property type="protein sequence ID" value="VDP30457.1"/>
    <property type="molecule type" value="Genomic_DNA"/>
</dbReference>
<dbReference type="PANTHER" id="PTHR15131">
    <property type="entry name" value="SMALL NUCLEAR RNA ACTIVATING COMPLEX, POLYPEPTIDE 1"/>
    <property type="match status" value="1"/>
</dbReference>
<keyword evidence="3" id="KW-1185">Reference proteome</keyword>
<organism evidence="2">
    <name type="scientific">Heligmosomoides polygyrus</name>
    <name type="common">Parasitic roundworm</name>
    <dbReference type="NCBI Taxonomy" id="6339"/>
    <lineage>
        <taxon>Eukaryota</taxon>
        <taxon>Metazoa</taxon>
        <taxon>Ecdysozoa</taxon>
        <taxon>Nematoda</taxon>
        <taxon>Chromadorea</taxon>
        <taxon>Rhabditida</taxon>
        <taxon>Rhabditina</taxon>
        <taxon>Rhabditomorpha</taxon>
        <taxon>Strongyloidea</taxon>
        <taxon>Heligmosomidae</taxon>
        <taxon>Heligmosomoides</taxon>
    </lineage>
</organism>
<proteinExistence type="predicted"/>
<dbReference type="GO" id="GO:0019185">
    <property type="term" value="C:snRNA-activating protein complex"/>
    <property type="evidence" value="ECO:0007669"/>
    <property type="project" value="TreeGrafter"/>
</dbReference>
<dbReference type="WBParaSite" id="HPBE_0002211401-mRNA-1">
    <property type="protein sequence ID" value="HPBE_0002211401-mRNA-1"/>
    <property type="gene ID" value="HPBE_0002211401"/>
</dbReference>
<reference evidence="2 3" key="1">
    <citation type="submission" date="2018-11" db="EMBL/GenBank/DDBJ databases">
        <authorList>
            <consortium name="Pathogen Informatics"/>
        </authorList>
    </citation>
    <scope>NUCLEOTIDE SEQUENCE [LARGE SCALE GENOMIC DNA]</scope>
</reference>
<reference evidence="4" key="2">
    <citation type="submission" date="2019-09" db="UniProtKB">
        <authorList>
            <consortium name="WormBaseParasite"/>
        </authorList>
    </citation>
    <scope>IDENTIFICATION</scope>
</reference>
<feature type="compositionally biased region" description="Basic residues" evidence="1">
    <location>
        <begin position="330"/>
        <end position="342"/>
    </location>
</feature>
<protein>
    <submittedName>
        <fullName evidence="4">snRNA-activating protein complex subunit 1</fullName>
    </submittedName>
</protein>
<feature type="compositionally biased region" description="Low complexity" evidence="1">
    <location>
        <begin position="351"/>
        <end position="362"/>
    </location>
</feature>
<dbReference type="InterPro" id="IPR019188">
    <property type="entry name" value="SNAPC1"/>
</dbReference>
<dbReference type="Pfam" id="PF09808">
    <property type="entry name" value="SNAPC1"/>
    <property type="match status" value="1"/>
</dbReference>
<feature type="region of interest" description="Disordered" evidence="1">
    <location>
        <begin position="271"/>
        <end position="388"/>
    </location>
</feature>
<dbReference type="GO" id="GO:0042796">
    <property type="term" value="P:snRNA transcription by RNA polymerase III"/>
    <property type="evidence" value="ECO:0007669"/>
    <property type="project" value="TreeGrafter"/>
</dbReference>
<dbReference type="Proteomes" id="UP000050761">
    <property type="component" value="Unassembled WGS sequence"/>
</dbReference>
<evidence type="ECO:0000256" key="1">
    <source>
        <dbReference type="SAM" id="MobiDB-lite"/>
    </source>
</evidence>
<dbReference type="PANTHER" id="PTHR15131:SF3">
    <property type="entry name" value="SNRNA-ACTIVATING PROTEIN COMPLEX SUBUNIT 1"/>
    <property type="match status" value="1"/>
</dbReference>
<dbReference type="GO" id="GO:0043565">
    <property type="term" value="F:sequence-specific DNA binding"/>
    <property type="evidence" value="ECO:0007669"/>
    <property type="project" value="TreeGrafter"/>
</dbReference>
<dbReference type="OrthoDB" id="20127at2759"/>
<dbReference type="GO" id="GO:0042795">
    <property type="term" value="P:snRNA transcription by RNA polymerase II"/>
    <property type="evidence" value="ECO:0007669"/>
    <property type="project" value="TreeGrafter"/>
</dbReference>
<name>A0A3P8BSG8_HELPZ</name>
<evidence type="ECO:0000313" key="3">
    <source>
        <dbReference type="Proteomes" id="UP000050761"/>
    </source>
</evidence>
<gene>
    <name evidence="2" type="ORF">HPBE_LOCUS22113</name>
</gene>
<sequence length="414" mass="46113">MAALVVPKVDAGIISDVEMLLDAFKAKHSVRLVSFHEVANDFDLSNIYSSRLHVTELVEFEEVLLKTAFEYVRPIKKSKMGVQLERTLTERVFGVYATYVFYYAQPVDYVAKISVTAPALVELKEFIEDVLLPGRHLDTIGCIYKLFADDAFSTVAFLNTYDPICHRGYRQPQIEDVVDEDEKHTPLEAANFVMSNPILKTMAHVQSEIEQTQELIPGGPAVAEKKEDNFLTRLNKIYATLKREVEKVDVAQTDEADQNFRDLAVNQENATDEGLEPASGAQTSSADTAPSPKKRKRKPKPPVLEAPVSAPSGEQNEVFADDSAEVPSSSKRKPRSKGSKRSKGNDLETMSISSQPSSIEPSTAATRADEKTKASRIPMKPVRPPVDAEFEAEMRRIEELLEDRQGEQVKKLLG</sequence>
<dbReference type="AlphaFoldDB" id="A0A3P8BSG8"/>
<evidence type="ECO:0000313" key="4">
    <source>
        <dbReference type="WBParaSite" id="HPBE_0002211401-mRNA-1"/>
    </source>
</evidence>
<accession>A0A3P8BSG8</accession>